<accession>A0A0A9BCT6</accession>
<protein>
    <submittedName>
        <fullName evidence="1">Uncharacterized protein</fullName>
    </submittedName>
</protein>
<evidence type="ECO:0000313" key="1">
    <source>
        <dbReference type="EMBL" id="JAD59045.1"/>
    </source>
</evidence>
<dbReference type="EMBL" id="GBRH01238850">
    <property type="protein sequence ID" value="JAD59045.1"/>
    <property type="molecule type" value="Transcribed_RNA"/>
</dbReference>
<proteinExistence type="predicted"/>
<name>A0A0A9BCT6_ARUDO</name>
<sequence>MSTIQPNSSSLRFYKIWYFDNLNEDLYPQ</sequence>
<organism evidence="1">
    <name type="scientific">Arundo donax</name>
    <name type="common">Giant reed</name>
    <name type="synonym">Donax arundinaceus</name>
    <dbReference type="NCBI Taxonomy" id="35708"/>
    <lineage>
        <taxon>Eukaryota</taxon>
        <taxon>Viridiplantae</taxon>
        <taxon>Streptophyta</taxon>
        <taxon>Embryophyta</taxon>
        <taxon>Tracheophyta</taxon>
        <taxon>Spermatophyta</taxon>
        <taxon>Magnoliopsida</taxon>
        <taxon>Liliopsida</taxon>
        <taxon>Poales</taxon>
        <taxon>Poaceae</taxon>
        <taxon>PACMAD clade</taxon>
        <taxon>Arundinoideae</taxon>
        <taxon>Arundineae</taxon>
        <taxon>Arundo</taxon>
    </lineage>
</organism>
<reference evidence="1" key="1">
    <citation type="submission" date="2014-09" db="EMBL/GenBank/DDBJ databases">
        <authorList>
            <person name="Magalhaes I.L.F."/>
            <person name="Oliveira U."/>
            <person name="Santos F.R."/>
            <person name="Vidigal T.H.D.A."/>
            <person name="Brescovit A.D."/>
            <person name="Santos A.J."/>
        </authorList>
    </citation>
    <scope>NUCLEOTIDE SEQUENCE</scope>
    <source>
        <tissue evidence="1">Shoot tissue taken approximately 20 cm above the soil surface</tissue>
    </source>
</reference>
<dbReference type="AlphaFoldDB" id="A0A0A9BCT6"/>
<reference evidence="1" key="2">
    <citation type="journal article" date="2015" name="Data Brief">
        <title>Shoot transcriptome of the giant reed, Arundo donax.</title>
        <authorList>
            <person name="Barrero R.A."/>
            <person name="Guerrero F.D."/>
            <person name="Moolhuijzen P."/>
            <person name="Goolsby J.A."/>
            <person name="Tidwell J."/>
            <person name="Bellgard S.E."/>
            <person name="Bellgard M.I."/>
        </authorList>
    </citation>
    <scope>NUCLEOTIDE SEQUENCE</scope>
    <source>
        <tissue evidence="1">Shoot tissue taken approximately 20 cm above the soil surface</tissue>
    </source>
</reference>